<keyword evidence="2" id="KW-1185">Reference proteome</keyword>
<proteinExistence type="predicted"/>
<gene>
    <name evidence="1" type="ORF">EW026_g3920</name>
</gene>
<comment type="caution">
    <text evidence="1">The sequence shown here is derived from an EMBL/GenBank/DDBJ whole genome shotgun (WGS) entry which is preliminary data.</text>
</comment>
<evidence type="ECO:0000313" key="1">
    <source>
        <dbReference type="EMBL" id="THG98229.1"/>
    </source>
</evidence>
<accession>A0A4S4KNC0</accession>
<organism evidence="1 2">
    <name type="scientific">Hermanssonia centrifuga</name>
    <dbReference type="NCBI Taxonomy" id="98765"/>
    <lineage>
        <taxon>Eukaryota</taxon>
        <taxon>Fungi</taxon>
        <taxon>Dikarya</taxon>
        <taxon>Basidiomycota</taxon>
        <taxon>Agaricomycotina</taxon>
        <taxon>Agaricomycetes</taxon>
        <taxon>Polyporales</taxon>
        <taxon>Meruliaceae</taxon>
        <taxon>Hermanssonia</taxon>
    </lineage>
</organism>
<dbReference type="Proteomes" id="UP000309038">
    <property type="component" value="Unassembled WGS sequence"/>
</dbReference>
<evidence type="ECO:0000313" key="2">
    <source>
        <dbReference type="Proteomes" id="UP000309038"/>
    </source>
</evidence>
<sequence>MSSILRQASRAARTASRSCAFSTSSVARKDLVQDLYIKELKAYKPTPVAKDAHVGAVKAYALPPKPQVPSLPADLASELAAYDASEPSKAESKAPAVAAATEHVGTGAEGFLEVLEADLPKAEGHH</sequence>
<name>A0A4S4KNC0_9APHY</name>
<protein>
    <submittedName>
        <fullName evidence="1">Uncharacterized protein</fullName>
    </submittedName>
</protein>
<dbReference type="Pfam" id="PF10775">
    <property type="entry name" value="ATP_sub_h"/>
    <property type="match status" value="1"/>
</dbReference>
<reference evidence="1 2" key="1">
    <citation type="submission" date="2019-02" db="EMBL/GenBank/DDBJ databases">
        <title>Genome sequencing of the rare red list fungi Phlebia centrifuga.</title>
        <authorList>
            <person name="Buettner E."/>
            <person name="Kellner H."/>
        </authorList>
    </citation>
    <scope>NUCLEOTIDE SEQUENCE [LARGE SCALE GENOMIC DNA]</scope>
    <source>
        <strain evidence="1 2">DSM 108282</strain>
    </source>
</reference>
<dbReference type="PANTHER" id="PTHR28207:SF1">
    <property type="entry name" value="ATP SYNTHASE SUBUNIT H, MITOCHONDRIAL"/>
    <property type="match status" value="1"/>
</dbReference>
<dbReference type="InterPro" id="IPR019711">
    <property type="entry name" value="ATP_synth_F0_suH"/>
</dbReference>
<dbReference type="PANTHER" id="PTHR28207">
    <property type="entry name" value="ATP SYNTHASE SUBUNIT H, MITOCHONDRIAL"/>
    <property type="match status" value="1"/>
</dbReference>
<dbReference type="EMBL" id="SGPJ01000129">
    <property type="protein sequence ID" value="THG98229.1"/>
    <property type="molecule type" value="Genomic_DNA"/>
</dbReference>
<dbReference type="AlphaFoldDB" id="A0A4S4KNC0"/>
<dbReference type="GO" id="GO:0046933">
    <property type="term" value="F:proton-transporting ATP synthase activity, rotational mechanism"/>
    <property type="evidence" value="ECO:0007669"/>
    <property type="project" value="TreeGrafter"/>
</dbReference>